<comment type="caution">
    <text evidence="6">The sequence shown here is derived from an EMBL/GenBank/DDBJ whole genome shotgun (WGS) entry which is preliminary data.</text>
</comment>
<feature type="transmembrane region" description="Helical" evidence="5">
    <location>
        <begin position="63"/>
        <end position="82"/>
    </location>
</feature>
<reference evidence="6 7" key="1">
    <citation type="journal article" date="2024" name="J. Plant Pathol.">
        <title>Sequence and assembly of the genome of Seiridium unicorne, isolate CBS 538.82, causal agent of cypress canker disease.</title>
        <authorList>
            <person name="Scali E."/>
            <person name="Rocca G.D."/>
            <person name="Danti R."/>
            <person name="Garbelotto M."/>
            <person name="Barberini S."/>
            <person name="Baroncelli R."/>
            <person name="Emiliani G."/>
        </authorList>
    </citation>
    <scope>NUCLEOTIDE SEQUENCE [LARGE SCALE GENOMIC DNA]</scope>
    <source>
        <strain evidence="6 7">BM-138-508</strain>
    </source>
</reference>
<evidence type="ECO:0000313" key="7">
    <source>
        <dbReference type="Proteomes" id="UP001408356"/>
    </source>
</evidence>
<keyword evidence="2" id="KW-0560">Oxidoreductase</keyword>
<dbReference type="EMBL" id="JARVKF010000320">
    <property type="protein sequence ID" value="KAK9419395.1"/>
    <property type="molecule type" value="Genomic_DNA"/>
</dbReference>
<feature type="region of interest" description="Disordered" evidence="4">
    <location>
        <begin position="1"/>
        <end position="53"/>
    </location>
</feature>
<sequence>MEPTEKTYESVSTMEDREELLSSTEVEDSLMGDEEKQQWRTSPRHFLSNDSQRKRDARKSHRWLISTILQILIIALLALILFRQQQATHPLSETPQVGTDFNGKGPTIDTMVVKFDADARFVPSNASAFFTDEILEQWKTIFPSGTGWGTDLTTFSTTTMTHQLHCLFMMSQIYAGFVGGMSSRLPTDYNSHYLHCVDYLRQGIMCSADLATEPHKPTDADDNGPLDGSWGGLHVCKDYSQVTEYLEKEIKDGNRVVLPIDD</sequence>
<keyword evidence="5" id="KW-0472">Membrane</keyword>
<keyword evidence="5" id="KW-0812">Transmembrane</keyword>
<evidence type="ECO:0000256" key="5">
    <source>
        <dbReference type="SAM" id="Phobius"/>
    </source>
</evidence>
<dbReference type="InterPro" id="IPR021765">
    <property type="entry name" value="UstYa-like"/>
</dbReference>
<evidence type="ECO:0000313" key="6">
    <source>
        <dbReference type="EMBL" id="KAK9419395.1"/>
    </source>
</evidence>
<accession>A0ABR2UXH4</accession>
<keyword evidence="7" id="KW-1185">Reference proteome</keyword>
<evidence type="ECO:0000256" key="1">
    <source>
        <dbReference type="ARBA" id="ARBA00004685"/>
    </source>
</evidence>
<dbReference type="Pfam" id="PF11807">
    <property type="entry name" value="UstYa"/>
    <property type="match status" value="1"/>
</dbReference>
<evidence type="ECO:0000256" key="3">
    <source>
        <dbReference type="ARBA" id="ARBA00035112"/>
    </source>
</evidence>
<protein>
    <recommendedName>
        <fullName evidence="8">Oxidase ustYa</fullName>
    </recommendedName>
</protein>
<dbReference type="PANTHER" id="PTHR33365">
    <property type="entry name" value="YALI0B05434P"/>
    <property type="match status" value="1"/>
</dbReference>
<organism evidence="6 7">
    <name type="scientific">Seiridium unicorne</name>
    <dbReference type="NCBI Taxonomy" id="138068"/>
    <lineage>
        <taxon>Eukaryota</taxon>
        <taxon>Fungi</taxon>
        <taxon>Dikarya</taxon>
        <taxon>Ascomycota</taxon>
        <taxon>Pezizomycotina</taxon>
        <taxon>Sordariomycetes</taxon>
        <taxon>Xylariomycetidae</taxon>
        <taxon>Amphisphaeriales</taxon>
        <taxon>Sporocadaceae</taxon>
        <taxon>Seiridium</taxon>
    </lineage>
</organism>
<dbReference type="Proteomes" id="UP001408356">
    <property type="component" value="Unassembled WGS sequence"/>
</dbReference>
<dbReference type="PANTHER" id="PTHR33365:SF11">
    <property type="entry name" value="TAT PATHWAY SIGNAL SEQUENCE"/>
    <property type="match status" value="1"/>
</dbReference>
<comment type="similarity">
    <text evidence="3">Belongs to the ustYa family.</text>
</comment>
<evidence type="ECO:0008006" key="8">
    <source>
        <dbReference type="Google" id="ProtNLM"/>
    </source>
</evidence>
<evidence type="ECO:0000256" key="4">
    <source>
        <dbReference type="SAM" id="MobiDB-lite"/>
    </source>
</evidence>
<proteinExistence type="inferred from homology"/>
<evidence type="ECO:0000256" key="2">
    <source>
        <dbReference type="ARBA" id="ARBA00023002"/>
    </source>
</evidence>
<comment type="pathway">
    <text evidence="1">Mycotoxin biosynthesis.</text>
</comment>
<name>A0ABR2UXH4_9PEZI</name>
<keyword evidence="5" id="KW-1133">Transmembrane helix</keyword>
<gene>
    <name evidence="6" type="ORF">SUNI508_07370</name>
</gene>